<dbReference type="PANTHER" id="PTHR32039:SF7">
    <property type="entry name" value="COMPETENCE PROTEIN COMM"/>
    <property type="match status" value="1"/>
</dbReference>
<dbReference type="InterPro" id="IPR000523">
    <property type="entry name" value="Mg_chelatse_chII-like_cat_dom"/>
</dbReference>
<dbReference type="InterPro" id="IPR020568">
    <property type="entry name" value="Ribosomal_Su5_D2-typ_SF"/>
</dbReference>
<dbReference type="InterPro" id="IPR025158">
    <property type="entry name" value="Mg_chelat-rel_C"/>
</dbReference>
<dbReference type="EMBL" id="AP013035">
    <property type="protein sequence ID" value="BAT71629.1"/>
    <property type="molecule type" value="Genomic_DNA"/>
</dbReference>
<protein>
    <submittedName>
        <fullName evidence="3">Magnesium chelatase family protein</fullName>
    </submittedName>
</protein>
<dbReference type="Pfam" id="PF13335">
    <property type="entry name" value="Mg_chelatase_C"/>
    <property type="match status" value="1"/>
</dbReference>
<sequence>MPTKVLSCSISGIDPLLVEVEVDVAQGLPSFNVVGLPDTSVKEAKDRVRAAIKNLNLPFPISRITVNLAPAFVKKEGSAFDLPIALGLLAEQKVIAKEALKSYLVVGELSLNGEIKWVRGALTYAIGAMKFGITKLVLPKENAKEALLIDGIEVYPVGNLIEAIEVIKGNISPANELPPIDFTPSYSVDMKDVLGQESAKRAAQIAAAGLHNLLLFGPPGTGKSILAERIPTILPPMSKDEIIETTQIYSVAGLLGDRYAVTTRPFRSPHFSISDVGLIGGGTNPKPGEVSLAHNGVLYLDEMPEFKRNALESLRQPLETGWVVITRANSSVRFPARFMLVASMNPCPCGYFGHPTKACRCSHQQIRRYVSKISGPILDRMDIIAEMPALEFEKLKNSMSSEELIEGVNRAWEMQQKRFGNSKFNSRMTIEEIKEFCKIKPEDESLLKGAMEKLSISIRGIHRILKVARTIADIEGSKEVQRIHLLEALQYRRAEKLENLYAL</sequence>
<dbReference type="NCBIfam" id="TIGR00368">
    <property type="entry name" value="YifB family Mg chelatase-like AAA ATPase"/>
    <property type="match status" value="1"/>
</dbReference>
<gene>
    <name evidence="3" type="primary">comM</name>
    <name evidence="3" type="ORF">TST_0829</name>
</gene>
<dbReference type="InterPro" id="IPR003593">
    <property type="entry name" value="AAA+_ATPase"/>
</dbReference>
<dbReference type="Gene3D" id="3.30.230.10">
    <property type="match status" value="1"/>
</dbReference>
<evidence type="ECO:0000313" key="4">
    <source>
        <dbReference type="Proteomes" id="UP000063234"/>
    </source>
</evidence>
<feature type="domain" description="AAA+ ATPase" evidence="2">
    <location>
        <begin position="209"/>
        <end position="370"/>
    </location>
</feature>
<dbReference type="AlphaFoldDB" id="A0A0S3QTG9"/>
<dbReference type="GO" id="GO:0005524">
    <property type="term" value="F:ATP binding"/>
    <property type="evidence" value="ECO:0007669"/>
    <property type="project" value="InterPro"/>
</dbReference>
<organism evidence="3 4">
    <name type="scientific">Thermosulfidibacter takaii (strain DSM 17441 / JCM 13301 / NBRC 103674 / ABI70S6)</name>
    <dbReference type="NCBI Taxonomy" id="1298851"/>
    <lineage>
        <taxon>Bacteria</taxon>
        <taxon>Pseudomonadati</taxon>
        <taxon>Thermosulfidibacterota</taxon>
        <taxon>Thermosulfidibacteria</taxon>
        <taxon>Thermosulfidibacterales</taxon>
        <taxon>Thermosulfidibacteraceae</taxon>
    </lineage>
</organism>
<dbReference type="Pfam" id="PF13541">
    <property type="entry name" value="ChlI"/>
    <property type="match status" value="1"/>
</dbReference>
<dbReference type="InterPro" id="IPR045006">
    <property type="entry name" value="CHLI-like"/>
</dbReference>
<evidence type="ECO:0000256" key="1">
    <source>
        <dbReference type="ARBA" id="ARBA00006354"/>
    </source>
</evidence>
<dbReference type="Proteomes" id="UP000063234">
    <property type="component" value="Chromosome"/>
</dbReference>
<evidence type="ECO:0000259" key="2">
    <source>
        <dbReference type="SMART" id="SM00382"/>
    </source>
</evidence>
<dbReference type="SMART" id="SM00382">
    <property type="entry name" value="AAA"/>
    <property type="match status" value="1"/>
</dbReference>
<dbReference type="PANTHER" id="PTHR32039">
    <property type="entry name" value="MAGNESIUM-CHELATASE SUBUNIT CHLI"/>
    <property type="match status" value="1"/>
</dbReference>
<dbReference type="InterPro" id="IPR014721">
    <property type="entry name" value="Ribsml_uS5_D2-typ_fold_subgr"/>
</dbReference>
<dbReference type="SUPFAM" id="SSF54211">
    <property type="entry name" value="Ribosomal protein S5 domain 2-like"/>
    <property type="match status" value="1"/>
</dbReference>
<dbReference type="KEGG" id="ttk:TST_0829"/>
<dbReference type="STRING" id="1298851.TST_0829"/>
<keyword evidence="4" id="KW-1185">Reference proteome</keyword>
<name>A0A0S3QTG9_THET7</name>
<accession>A0A0S3QTG9</accession>
<dbReference type="Gene3D" id="3.40.50.300">
    <property type="entry name" value="P-loop containing nucleotide triphosphate hydrolases"/>
    <property type="match status" value="1"/>
</dbReference>
<dbReference type="RefSeq" id="WP_068549626.1">
    <property type="nucleotide sequence ID" value="NZ_AP013035.1"/>
</dbReference>
<evidence type="ECO:0000313" key="3">
    <source>
        <dbReference type="EMBL" id="BAT71629.1"/>
    </source>
</evidence>
<dbReference type="PATRIC" id="fig|1298851.3.peg.864"/>
<reference evidence="4" key="1">
    <citation type="journal article" date="2018" name="Science">
        <title>A primordial and reversible TCA cycle in a facultatively chemolithoautotrophic thermophile.</title>
        <authorList>
            <person name="Nunoura T."/>
            <person name="Chikaraishi Y."/>
            <person name="Izaki R."/>
            <person name="Suwa T."/>
            <person name="Sato T."/>
            <person name="Harada T."/>
            <person name="Mori K."/>
            <person name="Kato Y."/>
            <person name="Miyazaki M."/>
            <person name="Shimamura S."/>
            <person name="Yanagawa K."/>
            <person name="Shuto A."/>
            <person name="Ohkouchi N."/>
            <person name="Fujita N."/>
            <person name="Takaki Y."/>
            <person name="Atomi H."/>
            <person name="Takai K."/>
        </authorList>
    </citation>
    <scope>NUCLEOTIDE SEQUENCE [LARGE SCALE GENOMIC DNA]</scope>
    <source>
        <strain evidence="4">DSM 17441 / JCM 13301 / NBRC 103674 / ABI70S6</strain>
    </source>
</reference>
<dbReference type="InterPro" id="IPR004482">
    <property type="entry name" value="Mg_chelat-rel"/>
</dbReference>
<dbReference type="OrthoDB" id="9813147at2"/>
<proteinExistence type="inferred from homology"/>
<dbReference type="Pfam" id="PF01078">
    <property type="entry name" value="Mg_chelatase"/>
    <property type="match status" value="1"/>
</dbReference>
<dbReference type="SUPFAM" id="SSF52540">
    <property type="entry name" value="P-loop containing nucleoside triphosphate hydrolases"/>
    <property type="match status" value="1"/>
</dbReference>
<dbReference type="InterPro" id="IPR027417">
    <property type="entry name" value="P-loop_NTPase"/>
</dbReference>
<comment type="similarity">
    <text evidence="1">Belongs to the Mg-chelatase subunits D/I family. ComM subfamily.</text>
</comment>